<dbReference type="CDD" id="cd09604">
    <property type="entry name" value="M1_APN_like"/>
    <property type="match status" value="1"/>
</dbReference>
<dbReference type="AlphaFoldDB" id="A0A225DLK5"/>
<dbReference type="GO" id="GO:0008237">
    <property type="term" value="F:metallopeptidase activity"/>
    <property type="evidence" value="ECO:0007669"/>
    <property type="project" value="InterPro"/>
</dbReference>
<dbReference type="GO" id="GO:0004177">
    <property type="term" value="F:aminopeptidase activity"/>
    <property type="evidence" value="ECO:0007669"/>
    <property type="project" value="UniProtKB-KW"/>
</dbReference>
<dbReference type="Proteomes" id="UP000214646">
    <property type="component" value="Unassembled WGS sequence"/>
</dbReference>
<keyword evidence="4" id="KW-1185">Reference proteome</keyword>
<dbReference type="InterPro" id="IPR014782">
    <property type="entry name" value="Peptidase_M1_dom"/>
</dbReference>
<dbReference type="InterPro" id="IPR034015">
    <property type="entry name" value="M1_LTA4H"/>
</dbReference>
<evidence type="ECO:0000256" key="1">
    <source>
        <dbReference type="SAM" id="SignalP"/>
    </source>
</evidence>
<dbReference type="SUPFAM" id="SSF55486">
    <property type="entry name" value="Metalloproteases ('zincins'), catalytic domain"/>
    <property type="match status" value="1"/>
</dbReference>
<reference evidence="4" key="1">
    <citation type="submission" date="2017-06" db="EMBL/GenBank/DDBJ databases">
        <title>Genome analysis of Fimbriiglobus ruber SP5, the first member of the order Planctomycetales with confirmed chitinolytic capability.</title>
        <authorList>
            <person name="Ravin N.V."/>
            <person name="Rakitin A.L."/>
            <person name="Ivanova A.A."/>
            <person name="Beletsky A.V."/>
            <person name="Kulichevskaya I.S."/>
            <person name="Mardanov A.V."/>
            <person name="Dedysh S.N."/>
        </authorList>
    </citation>
    <scope>NUCLEOTIDE SEQUENCE [LARGE SCALE GENOMIC DNA]</scope>
    <source>
        <strain evidence="4">SP5</strain>
    </source>
</reference>
<keyword evidence="3" id="KW-0645">Protease</keyword>
<comment type="caution">
    <text evidence="3">The sequence shown here is derived from an EMBL/GenBank/DDBJ whole genome shotgun (WGS) entry which is preliminary data.</text>
</comment>
<evidence type="ECO:0000313" key="3">
    <source>
        <dbReference type="EMBL" id="OWK41863.1"/>
    </source>
</evidence>
<dbReference type="GO" id="GO:0008270">
    <property type="term" value="F:zinc ion binding"/>
    <property type="evidence" value="ECO:0007669"/>
    <property type="project" value="InterPro"/>
</dbReference>
<feature type="domain" description="Peptidase M1 membrane alanine aminopeptidase" evidence="2">
    <location>
        <begin position="309"/>
        <end position="502"/>
    </location>
</feature>
<keyword evidence="3" id="KW-0378">Hydrolase</keyword>
<dbReference type="Gene3D" id="1.10.390.10">
    <property type="entry name" value="Neutral Protease Domain 2"/>
    <property type="match status" value="1"/>
</dbReference>
<dbReference type="Pfam" id="PF01433">
    <property type="entry name" value="Peptidase_M1"/>
    <property type="match status" value="1"/>
</dbReference>
<organism evidence="3 4">
    <name type="scientific">Fimbriiglobus ruber</name>
    <dbReference type="NCBI Taxonomy" id="1908690"/>
    <lineage>
        <taxon>Bacteria</taxon>
        <taxon>Pseudomonadati</taxon>
        <taxon>Planctomycetota</taxon>
        <taxon>Planctomycetia</taxon>
        <taxon>Gemmatales</taxon>
        <taxon>Gemmataceae</taxon>
        <taxon>Fimbriiglobus</taxon>
    </lineage>
</organism>
<dbReference type="RefSeq" id="WP_088255093.1">
    <property type="nucleotide sequence ID" value="NZ_NIDE01000005.1"/>
</dbReference>
<gene>
    <name evidence="3" type="ORF">FRUB_03941</name>
</gene>
<evidence type="ECO:0000313" key="4">
    <source>
        <dbReference type="Proteomes" id="UP000214646"/>
    </source>
</evidence>
<keyword evidence="1" id="KW-0732">Signal</keyword>
<protein>
    <submittedName>
        <fullName evidence="3">Aminopeptidase N</fullName>
    </submittedName>
</protein>
<evidence type="ECO:0000259" key="2">
    <source>
        <dbReference type="Pfam" id="PF01433"/>
    </source>
</evidence>
<feature type="chain" id="PRO_5012058848" evidence="1">
    <location>
        <begin position="18"/>
        <end position="1015"/>
    </location>
</feature>
<name>A0A225DLK5_9BACT</name>
<feature type="signal peptide" evidence="1">
    <location>
        <begin position="1"/>
        <end position="17"/>
    </location>
</feature>
<keyword evidence="3" id="KW-0031">Aminopeptidase</keyword>
<dbReference type="Gene3D" id="2.40.160.50">
    <property type="entry name" value="membrane protein fhac: a member of the omp85/tpsb transporter family"/>
    <property type="match status" value="1"/>
</dbReference>
<dbReference type="EMBL" id="NIDE01000005">
    <property type="protein sequence ID" value="OWK41863.1"/>
    <property type="molecule type" value="Genomic_DNA"/>
</dbReference>
<dbReference type="InterPro" id="IPR027268">
    <property type="entry name" value="Peptidase_M4/M1_CTD_sf"/>
</dbReference>
<proteinExistence type="predicted"/>
<sequence length="1015" mass="113488">MFRIGATILATIFSAGAAVATAPVPVPDYLPRYDLHVVMDLPQEKATFRQTITWTNHSQLPTDILVLNFYPLYRIPPGGDLLFAKTLELLRLSPNAGIDKEGHHGNIDAIYAGAVDGKNHTGTGLRYRVRENNQTSLAVELGRPVGPGESITVTVEGSIRLPNKQGRWGHWAGITYLTNALPVVAYYDDGGWHDAPFIPWHQPFWNEAGKYTGTIVVPDAQKVACSAGLASETPLPGGWKQITIAPFVGRDFAILCSADYQEFKTSVHVPDGRDITLRCLALPRHEFYANEILRIVGEAIPTYCKWFGPFPYDQFTIAESYFGWNGNECAGLVMIDERVFDMPKLAVGYVEYLVSHETCHQWWYDQVGTNGYSETFMDEGAATYFTHRLLDCKHGKNNPFLNWPDGLKWLPNINRENYRYASLYGAIRRGDAPPAAGDLPEFGHLIGLFSGAYDRGSKVFGMIENRLGEDAFFDFNRALVKKYSFGMLQARDLKRELIAYTGPQTAAAWDDFFEKWVYGRGLTDWSVDKVRFPARDPPRQLRPEILAPAGNPTNGVRVEVQVSQRREIDEPTVVGFQLAPGDGFPVRIPIGPSQEPMRGAEYDAEVVPNGPGRWTVRVTLPSRPTQISIDPDRVLLDANPGDNQWIRTPRVDIVPLSDMLNETDLTSDYDRWNITAGPWIYGNSYYDPWYTRTTTAGARIGAYRTQEYNGGLYVGYRPDYQDVVVGTDGLFDHIPFPRTQIGYNFEQRVGGPFVNTNGEQSATRGVVFGRYILNYSSSLYLPPVSYVDLYTEYQDNFLPYARNNAAGAIRPDWSQLTGLHYRLNLYTPYWDPERGFWVDLFYGGGVAQLDSRQTTHQLRGELAGVHKLPDGLGFWSDVKLAGRVVAQGAVPDKGEFYALGGSNLFRGFDLAERQGSALWVANAEVRVPILRDMHANFLDSTVGARNLTLAGFYDVGNIYANGQSVNGTAHALGVGFRLDMAVFSFIERATLRFDIAKTINAATPVQFWFGVQHPF</sequence>
<dbReference type="PANTHER" id="PTHR45726:SF3">
    <property type="entry name" value="LEUKOTRIENE A-4 HYDROLASE"/>
    <property type="match status" value="1"/>
</dbReference>
<dbReference type="PANTHER" id="PTHR45726">
    <property type="entry name" value="LEUKOTRIENE A-4 HYDROLASE"/>
    <property type="match status" value="1"/>
</dbReference>
<dbReference type="OrthoDB" id="9814383at2"/>
<accession>A0A225DLK5</accession>